<dbReference type="InterPro" id="IPR007195">
    <property type="entry name" value="TolB_N"/>
</dbReference>
<feature type="signal peptide" evidence="7">
    <location>
        <begin position="1"/>
        <end position="23"/>
    </location>
</feature>
<reference evidence="9" key="1">
    <citation type="submission" date="2018-03" db="EMBL/GenBank/DDBJ databases">
        <title>Cross-interface Injection: A General Nanoliter Liquid Handling Method Applied to Single Cells Genome Amplification Automated Nanoliter Liquid Handling Applied to Single Cell Multiple Displacement Amplification.</title>
        <authorList>
            <person name="Yun J."/>
            <person name="Xu P."/>
            <person name="Xu J."/>
            <person name="Dai X."/>
            <person name="Wang Y."/>
            <person name="Zheng X."/>
            <person name="Cao C."/>
            <person name="Yi Q."/>
            <person name="Zhu Y."/>
            <person name="Wang L."/>
            <person name="Dong Z."/>
            <person name="Huang Y."/>
            <person name="Huang L."/>
            <person name="Du W."/>
        </authorList>
    </citation>
    <scope>NUCLEOTIDE SEQUENCE [LARGE SCALE GENOMIC DNA]</scope>
    <source>
        <strain evidence="9">Z-D3-2</strain>
    </source>
</reference>
<gene>
    <name evidence="7" type="primary">tolB</name>
    <name evidence="9" type="ORF">C9940_03085</name>
</gene>
<proteinExistence type="inferred from homology"/>
<accession>A0A2T4CXG8</accession>
<dbReference type="EMBL" id="PYVN01000026">
    <property type="protein sequence ID" value="PTB86266.1"/>
    <property type="molecule type" value="Genomic_DNA"/>
</dbReference>
<dbReference type="PANTHER" id="PTHR36842">
    <property type="entry name" value="PROTEIN TOLB HOMOLOG"/>
    <property type="match status" value="1"/>
</dbReference>
<sequence precursor="true">MAPKLIRSLALMAMFFMPIQASAVLKVEITGGSDSALPIAIVPFGAEGIKAPEDITSIIRNDLESTGRFAPLDNQDLVSRPTEQSQVNFADWRLLRSEGLVIGKISSQDGENYQVQFQLFDVYRGQQLAGKRYQVPASGLRALGHQIADVIYETLTGEKGIFSTRLAFVTQITAGDGKKRFALQISDADGANPRTVLQSTQPIMSPSWGPDGNQLAYVSFENGKTEVFVQQLQSGQRKSVASFEGINSAPAWSPDGKKLALTLSRNGNPEIYVMELANGDLIRVTNNAQAIDTEAVWSRDGNEIYFTSDRGGRPQIYKVSANGGRAERISFEGNYNASPDLSPDGSKLAMVHGANGGFYIAVQDLKTGAMQVLTDSGRAESPSFAPNGQMILYATEQKGSGVLAAVSVDGRIHQRLSESGTVVREPAWSPLKK</sequence>
<dbReference type="Pfam" id="PF07676">
    <property type="entry name" value="PD40"/>
    <property type="match status" value="5"/>
</dbReference>
<name>A0A2T4CXG8_9GAMM</name>
<evidence type="ECO:0000256" key="7">
    <source>
        <dbReference type="HAMAP-Rule" id="MF_00671"/>
    </source>
</evidence>
<evidence type="ECO:0000256" key="1">
    <source>
        <dbReference type="ARBA" id="ARBA00004418"/>
    </source>
</evidence>
<dbReference type="NCBIfam" id="TIGR02800">
    <property type="entry name" value="propeller_TolB"/>
    <property type="match status" value="1"/>
</dbReference>
<dbReference type="Gene3D" id="3.40.50.10070">
    <property type="entry name" value="TolB, N-terminal domain"/>
    <property type="match status" value="1"/>
</dbReference>
<dbReference type="SUPFAM" id="SSF52964">
    <property type="entry name" value="TolB, N-terminal domain"/>
    <property type="match status" value="1"/>
</dbReference>
<keyword evidence="3 7" id="KW-0132">Cell division</keyword>
<comment type="function">
    <text evidence="7">Part of the Tol-Pal system, which plays a role in outer membrane invagination during cell division and is important for maintaining outer membrane integrity.</text>
</comment>
<dbReference type="InterPro" id="IPR011659">
    <property type="entry name" value="WD40"/>
</dbReference>
<dbReference type="Pfam" id="PF04052">
    <property type="entry name" value="TolB_N"/>
    <property type="match status" value="1"/>
</dbReference>
<evidence type="ECO:0000256" key="2">
    <source>
        <dbReference type="ARBA" id="ARBA00009820"/>
    </source>
</evidence>
<keyword evidence="4 7" id="KW-0732">Signal</keyword>
<feature type="domain" description="TolB N-terminal" evidence="8">
    <location>
        <begin position="25"/>
        <end position="128"/>
    </location>
</feature>
<dbReference type="GO" id="GO:0042597">
    <property type="term" value="C:periplasmic space"/>
    <property type="evidence" value="ECO:0007669"/>
    <property type="project" value="UniProtKB-SubCell"/>
</dbReference>
<protein>
    <recommendedName>
        <fullName evidence="7">Tol-Pal system protein TolB</fullName>
    </recommendedName>
</protein>
<evidence type="ECO:0000313" key="9">
    <source>
        <dbReference type="EMBL" id="PTB86266.1"/>
    </source>
</evidence>
<evidence type="ECO:0000256" key="6">
    <source>
        <dbReference type="ARBA" id="ARBA00023306"/>
    </source>
</evidence>
<keyword evidence="5 7" id="KW-0574">Periplasm</keyword>
<evidence type="ECO:0000259" key="8">
    <source>
        <dbReference type="Pfam" id="PF04052"/>
    </source>
</evidence>
<dbReference type="SUPFAM" id="SSF69304">
    <property type="entry name" value="Tricorn protease N-terminal domain"/>
    <property type="match status" value="1"/>
</dbReference>
<evidence type="ECO:0000256" key="4">
    <source>
        <dbReference type="ARBA" id="ARBA00022729"/>
    </source>
</evidence>
<organism evidence="9">
    <name type="scientific">Pseudidiomarina aestuarii</name>
    <dbReference type="NCBI Taxonomy" id="624146"/>
    <lineage>
        <taxon>Bacteria</taxon>
        <taxon>Pseudomonadati</taxon>
        <taxon>Pseudomonadota</taxon>
        <taxon>Gammaproteobacteria</taxon>
        <taxon>Alteromonadales</taxon>
        <taxon>Idiomarinaceae</taxon>
        <taxon>Pseudidiomarina</taxon>
    </lineage>
</organism>
<evidence type="ECO:0000256" key="5">
    <source>
        <dbReference type="ARBA" id="ARBA00022764"/>
    </source>
</evidence>
<keyword evidence="6 7" id="KW-0131">Cell cycle</keyword>
<feature type="chain" id="PRO_5015792110" description="Tol-Pal system protein TolB" evidence="7">
    <location>
        <begin position="24"/>
        <end position="433"/>
    </location>
</feature>
<evidence type="ECO:0000256" key="3">
    <source>
        <dbReference type="ARBA" id="ARBA00022618"/>
    </source>
</evidence>
<dbReference type="AlphaFoldDB" id="A0A2T4CXG8"/>
<dbReference type="InterPro" id="IPR014167">
    <property type="entry name" value="Tol-Pal_TolB"/>
</dbReference>
<dbReference type="Gene3D" id="2.120.10.30">
    <property type="entry name" value="TolB, C-terminal domain"/>
    <property type="match status" value="1"/>
</dbReference>
<comment type="similarity">
    <text evidence="2 7">Belongs to the TolB family.</text>
</comment>
<dbReference type="InterPro" id="IPR011042">
    <property type="entry name" value="6-blade_b-propeller_TolB-like"/>
</dbReference>
<dbReference type="GO" id="GO:0017038">
    <property type="term" value="P:protein import"/>
    <property type="evidence" value="ECO:0007669"/>
    <property type="project" value="InterPro"/>
</dbReference>
<dbReference type="GO" id="GO:0051301">
    <property type="term" value="P:cell division"/>
    <property type="evidence" value="ECO:0007669"/>
    <property type="project" value="UniProtKB-UniRule"/>
</dbReference>
<comment type="caution">
    <text evidence="9">The sequence shown here is derived from an EMBL/GenBank/DDBJ whole genome shotgun (WGS) entry which is preliminary data.</text>
</comment>
<dbReference type="HAMAP" id="MF_00671">
    <property type="entry name" value="TolB"/>
    <property type="match status" value="1"/>
</dbReference>
<dbReference type="PANTHER" id="PTHR36842:SF1">
    <property type="entry name" value="PROTEIN TOLB"/>
    <property type="match status" value="1"/>
</dbReference>
<comment type="subcellular location">
    <subcellularLocation>
        <location evidence="1 7">Periplasm</location>
    </subcellularLocation>
</comment>
<comment type="subunit">
    <text evidence="7">The Tol-Pal system is composed of five core proteins: the inner membrane proteins TolA, TolQ and TolR, the periplasmic protein TolB and the outer membrane protein Pal. They form a network linking the inner and outer membranes and the peptidoglycan layer.</text>
</comment>